<keyword evidence="2" id="KW-1185">Reference proteome</keyword>
<accession>A0A0P8XWQ8</accession>
<evidence type="ECO:0000313" key="1">
    <source>
        <dbReference type="EMBL" id="KPU79162.1"/>
    </source>
</evidence>
<dbReference type="InParanoid" id="A0A0P8XWQ8"/>
<proteinExistence type="predicted"/>
<name>A0A0P8XWQ8_DROAN</name>
<organism evidence="1 2">
    <name type="scientific">Drosophila ananassae</name>
    <name type="common">Fruit fly</name>
    <dbReference type="NCBI Taxonomy" id="7217"/>
    <lineage>
        <taxon>Eukaryota</taxon>
        <taxon>Metazoa</taxon>
        <taxon>Ecdysozoa</taxon>
        <taxon>Arthropoda</taxon>
        <taxon>Hexapoda</taxon>
        <taxon>Insecta</taxon>
        <taxon>Pterygota</taxon>
        <taxon>Neoptera</taxon>
        <taxon>Endopterygota</taxon>
        <taxon>Diptera</taxon>
        <taxon>Brachycera</taxon>
        <taxon>Muscomorpha</taxon>
        <taxon>Ephydroidea</taxon>
        <taxon>Drosophilidae</taxon>
        <taxon>Drosophila</taxon>
        <taxon>Sophophora</taxon>
    </lineage>
</organism>
<gene>
    <name evidence="1" type="primary">Dana\GF27726</name>
    <name evidence="1" type="ORF">GF27726</name>
</gene>
<reference evidence="1 2" key="1">
    <citation type="journal article" date="2007" name="Nature">
        <title>Evolution of genes and genomes on the Drosophila phylogeny.</title>
        <authorList>
            <consortium name="Drosophila 12 Genomes Consortium"/>
            <person name="Clark A.G."/>
            <person name="Eisen M.B."/>
            <person name="Smith D.R."/>
            <person name="Bergman C.M."/>
            <person name="Oliver B."/>
            <person name="Markow T.A."/>
            <person name="Kaufman T.C."/>
            <person name="Kellis M."/>
            <person name="Gelbart W."/>
            <person name="Iyer V.N."/>
            <person name="Pollard D.A."/>
            <person name="Sackton T.B."/>
            <person name="Larracuente A.M."/>
            <person name="Singh N.D."/>
            <person name="Abad J.P."/>
            <person name="Abt D.N."/>
            <person name="Adryan B."/>
            <person name="Aguade M."/>
            <person name="Akashi H."/>
            <person name="Anderson W.W."/>
            <person name="Aquadro C.F."/>
            <person name="Ardell D.H."/>
            <person name="Arguello R."/>
            <person name="Artieri C.G."/>
            <person name="Barbash D.A."/>
            <person name="Barker D."/>
            <person name="Barsanti P."/>
            <person name="Batterham P."/>
            <person name="Batzoglou S."/>
            <person name="Begun D."/>
            <person name="Bhutkar A."/>
            <person name="Blanco E."/>
            <person name="Bosak S.A."/>
            <person name="Bradley R.K."/>
            <person name="Brand A.D."/>
            <person name="Brent M.R."/>
            <person name="Brooks A.N."/>
            <person name="Brown R.H."/>
            <person name="Butlin R.K."/>
            <person name="Caggese C."/>
            <person name="Calvi B.R."/>
            <person name="Bernardo de Carvalho A."/>
            <person name="Caspi A."/>
            <person name="Castrezana S."/>
            <person name="Celniker S.E."/>
            <person name="Chang J.L."/>
            <person name="Chapple C."/>
            <person name="Chatterji S."/>
            <person name="Chinwalla A."/>
            <person name="Civetta A."/>
            <person name="Clifton S.W."/>
            <person name="Comeron J.M."/>
            <person name="Costello J.C."/>
            <person name="Coyne J.A."/>
            <person name="Daub J."/>
            <person name="David R.G."/>
            <person name="Delcher A.L."/>
            <person name="Delehaunty K."/>
            <person name="Do C.B."/>
            <person name="Ebling H."/>
            <person name="Edwards K."/>
            <person name="Eickbush T."/>
            <person name="Evans J.D."/>
            <person name="Filipski A."/>
            <person name="Findeiss S."/>
            <person name="Freyhult E."/>
            <person name="Fulton L."/>
            <person name="Fulton R."/>
            <person name="Garcia A.C."/>
            <person name="Gardiner A."/>
            <person name="Garfield D.A."/>
            <person name="Garvin B.E."/>
            <person name="Gibson G."/>
            <person name="Gilbert D."/>
            <person name="Gnerre S."/>
            <person name="Godfrey J."/>
            <person name="Good R."/>
            <person name="Gotea V."/>
            <person name="Gravely B."/>
            <person name="Greenberg A.J."/>
            <person name="Griffiths-Jones S."/>
            <person name="Gross S."/>
            <person name="Guigo R."/>
            <person name="Gustafson E.A."/>
            <person name="Haerty W."/>
            <person name="Hahn M.W."/>
            <person name="Halligan D.L."/>
            <person name="Halpern A.L."/>
            <person name="Halter G.M."/>
            <person name="Han M.V."/>
            <person name="Heger A."/>
            <person name="Hillier L."/>
            <person name="Hinrichs A.S."/>
            <person name="Holmes I."/>
            <person name="Hoskins R.A."/>
            <person name="Hubisz M.J."/>
            <person name="Hultmark D."/>
            <person name="Huntley M.A."/>
            <person name="Jaffe D.B."/>
            <person name="Jagadeeshan S."/>
            <person name="Jeck W.R."/>
            <person name="Johnson J."/>
            <person name="Jones C.D."/>
            <person name="Jordan W.C."/>
            <person name="Karpen G.H."/>
            <person name="Kataoka E."/>
            <person name="Keightley P.D."/>
            <person name="Kheradpour P."/>
            <person name="Kirkness E.F."/>
            <person name="Koerich L.B."/>
            <person name="Kristiansen K."/>
            <person name="Kudrna D."/>
            <person name="Kulathinal R.J."/>
            <person name="Kumar S."/>
            <person name="Kwok R."/>
            <person name="Lander E."/>
            <person name="Langley C.H."/>
            <person name="Lapoint R."/>
            <person name="Lazzaro B.P."/>
            <person name="Lee S.J."/>
            <person name="Levesque L."/>
            <person name="Li R."/>
            <person name="Lin C.F."/>
            <person name="Lin M.F."/>
            <person name="Lindblad-Toh K."/>
            <person name="Llopart A."/>
            <person name="Long M."/>
            <person name="Low L."/>
            <person name="Lozovsky E."/>
            <person name="Lu J."/>
            <person name="Luo M."/>
            <person name="Machado C.A."/>
            <person name="Makalowski W."/>
            <person name="Marzo M."/>
            <person name="Matsuda M."/>
            <person name="Matzkin L."/>
            <person name="McAllister B."/>
            <person name="McBride C.S."/>
            <person name="McKernan B."/>
            <person name="McKernan K."/>
            <person name="Mendez-Lago M."/>
            <person name="Minx P."/>
            <person name="Mollenhauer M.U."/>
            <person name="Montooth K."/>
            <person name="Mount S.M."/>
            <person name="Mu X."/>
            <person name="Myers E."/>
            <person name="Negre B."/>
            <person name="Newfeld S."/>
            <person name="Nielsen R."/>
            <person name="Noor M.A."/>
            <person name="O'Grady P."/>
            <person name="Pachter L."/>
            <person name="Papaceit M."/>
            <person name="Parisi M.J."/>
            <person name="Parisi M."/>
            <person name="Parts L."/>
            <person name="Pedersen J.S."/>
            <person name="Pesole G."/>
            <person name="Phillippy A.M."/>
            <person name="Ponting C.P."/>
            <person name="Pop M."/>
            <person name="Porcelli D."/>
            <person name="Powell J.R."/>
            <person name="Prohaska S."/>
            <person name="Pruitt K."/>
            <person name="Puig M."/>
            <person name="Quesneville H."/>
            <person name="Ram K.R."/>
            <person name="Rand D."/>
            <person name="Rasmussen M.D."/>
            <person name="Reed L.K."/>
            <person name="Reenan R."/>
            <person name="Reily A."/>
            <person name="Remington K.A."/>
            <person name="Rieger T.T."/>
            <person name="Ritchie M.G."/>
            <person name="Robin C."/>
            <person name="Rogers Y.H."/>
            <person name="Rohde C."/>
            <person name="Rozas J."/>
            <person name="Rubenfield M.J."/>
            <person name="Ruiz A."/>
            <person name="Russo S."/>
            <person name="Salzberg S.L."/>
            <person name="Sanchez-Gracia A."/>
            <person name="Saranga D.J."/>
            <person name="Sato H."/>
            <person name="Schaeffer S.W."/>
            <person name="Schatz M.C."/>
            <person name="Schlenke T."/>
            <person name="Schwartz R."/>
            <person name="Segarra C."/>
            <person name="Singh R.S."/>
            <person name="Sirot L."/>
            <person name="Sirota M."/>
            <person name="Sisneros N.B."/>
            <person name="Smith C.D."/>
            <person name="Smith T.F."/>
            <person name="Spieth J."/>
            <person name="Stage D.E."/>
            <person name="Stark A."/>
            <person name="Stephan W."/>
            <person name="Strausberg R.L."/>
            <person name="Strempel S."/>
            <person name="Sturgill D."/>
            <person name="Sutton G."/>
            <person name="Sutton G.G."/>
            <person name="Tao W."/>
            <person name="Teichmann S."/>
            <person name="Tobari Y.N."/>
            <person name="Tomimura Y."/>
            <person name="Tsolas J.M."/>
            <person name="Valente V.L."/>
            <person name="Venter E."/>
            <person name="Venter J.C."/>
            <person name="Vicario S."/>
            <person name="Vieira F.G."/>
            <person name="Vilella A.J."/>
            <person name="Villasante A."/>
            <person name="Walenz B."/>
            <person name="Wang J."/>
            <person name="Wasserman M."/>
            <person name="Watts T."/>
            <person name="Wilson D."/>
            <person name="Wilson R.K."/>
            <person name="Wing R.A."/>
            <person name="Wolfner M.F."/>
            <person name="Wong A."/>
            <person name="Wong G.K."/>
            <person name="Wu C.I."/>
            <person name="Wu G."/>
            <person name="Yamamoto D."/>
            <person name="Yang H.P."/>
            <person name="Yang S.P."/>
            <person name="Yorke J.A."/>
            <person name="Yoshida K."/>
            <person name="Zdobnov E."/>
            <person name="Zhang P."/>
            <person name="Zhang Y."/>
            <person name="Zimin A.V."/>
            <person name="Baldwin J."/>
            <person name="Abdouelleil A."/>
            <person name="Abdulkadir J."/>
            <person name="Abebe A."/>
            <person name="Abera B."/>
            <person name="Abreu J."/>
            <person name="Acer S.C."/>
            <person name="Aftuck L."/>
            <person name="Alexander A."/>
            <person name="An P."/>
            <person name="Anderson E."/>
            <person name="Anderson S."/>
            <person name="Arachi H."/>
            <person name="Azer M."/>
            <person name="Bachantsang P."/>
            <person name="Barry A."/>
            <person name="Bayul T."/>
            <person name="Berlin A."/>
            <person name="Bessette D."/>
            <person name="Bloom T."/>
            <person name="Blye J."/>
            <person name="Boguslavskiy L."/>
            <person name="Bonnet C."/>
            <person name="Boukhgalter B."/>
            <person name="Bourzgui I."/>
            <person name="Brown A."/>
            <person name="Cahill P."/>
            <person name="Channer S."/>
            <person name="Cheshatsang Y."/>
            <person name="Chuda L."/>
            <person name="Citroen M."/>
            <person name="Collymore A."/>
            <person name="Cooke P."/>
            <person name="Costello M."/>
            <person name="D'Aco K."/>
            <person name="Daza R."/>
            <person name="De Haan G."/>
            <person name="DeGray S."/>
            <person name="DeMaso C."/>
            <person name="Dhargay N."/>
            <person name="Dooley K."/>
            <person name="Dooley E."/>
            <person name="Doricent M."/>
            <person name="Dorje P."/>
            <person name="Dorjee K."/>
            <person name="Dupes A."/>
            <person name="Elong R."/>
            <person name="Falk J."/>
            <person name="Farina A."/>
            <person name="Faro S."/>
            <person name="Ferguson D."/>
            <person name="Fisher S."/>
            <person name="Foley C.D."/>
            <person name="Franke A."/>
            <person name="Friedrich D."/>
            <person name="Gadbois L."/>
            <person name="Gearin G."/>
            <person name="Gearin C.R."/>
            <person name="Giannoukos G."/>
            <person name="Goode T."/>
            <person name="Graham J."/>
            <person name="Grandbois E."/>
            <person name="Grewal S."/>
            <person name="Gyaltsen K."/>
            <person name="Hafez N."/>
            <person name="Hagos B."/>
            <person name="Hall J."/>
            <person name="Henson C."/>
            <person name="Hollinger A."/>
            <person name="Honan T."/>
            <person name="Huard M.D."/>
            <person name="Hughes L."/>
            <person name="Hurhula B."/>
            <person name="Husby M.E."/>
            <person name="Kamat A."/>
            <person name="Kanga B."/>
            <person name="Kashin S."/>
            <person name="Khazanovich D."/>
            <person name="Kisner P."/>
            <person name="Lance K."/>
            <person name="Lara M."/>
            <person name="Lee W."/>
            <person name="Lennon N."/>
            <person name="Letendre F."/>
            <person name="LeVine R."/>
            <person name="Lipovsky A."/>
            <person name="Liu X."/>
            <person name="Liu J."/>
            <person name="Liu S."/>
            <person name="Lokyitsang T."/>
            <person name="Lokyitsang Y."/>
            <person name="Lubonja R."/>
            <person name="Lui A."/>
            <person name="MacDonald P."/>
            <person name="Magnisalis V."/>
            <person name="Maru K."/>
            <person name="Matthews C."/>
            <person name="McCusker W."/>
            <person name="McDonough S."/>
            <person name="Mehta T."/>
            <person name="Meldrim J."/>
            <person name="Meneus L."/>
            <person name="Mihai O."/>
            <person name="Mihalev A."/>
            <person name="Mihova T."/>
            <person name="Mittelman R."/>
            <person name="Mlenga V."/>
            <person name="Montmayeur A."/>
            <person name="Mulrain L."/>
            <person name="Navidi A."/>
            <person name="Naylor J."/>
            <person name="Negash T."/>
            <person name="Nguyen T."/>
            <person name="Nguyen N."/>
            <person name="Nicol R."/>
            <person name="Norbu C."/>
            <person name="Norbu N."/>
            <person name="Novod N."/>
            <person name="O'Neill B."/>
            <person name="Osman S."/>
            <person name="Markiewicz E."/>
            <person name="Oyono O.L."/>
            <person name="Patti C."/>
            <person name="Phunkhang P."/>
            <person name="Pierre F."/>
            <person name="Priest M."/>
            <person name="Raghuraman S."/>
            <person name="Rege F."/>
            <person name="Reyes R."/>
            <person name="Rise C."/>
            <person name="Rogov P."/>
            <person name="Ross K."/>
            <person name="Ryan E."/>
            <person name="Settipalli S."/>
            <person name="Shea T."/>
            <person name="Sherpa N."/>
            <person name="Shi L."/>
            <person name="Shih D."/>
            <person name="Sparrow T."/>
            <person name="Spaulding J."/>
            <person name="Stalker J."/>
            <person name="Stange-Thomann N."/>
            <person name="Stavropoulos S."/>
            <person name="Stone C."/>
            <person name="Strader C."/>
            <person name="Tesfaye S."/>
            <person name="Thomson T."/>
            <person name="Thoulutsang Y."/>
            <person name="Thoulutsang D."/>
            <person name="Topham K."/>
            <person name="Topping I."/>
            <person name="Tsamla T."/>
            <person name="Vassiliev H."/>
            <person name="Vo A."/>
            <person name="Wangchuk T."/>
            <person name="Wangdi T."/>
            <person name="Weiand M."/>
            <person name="Wilkinson J."/>
            <person name="Wilson A."/>
            <person name="Yadav S."/>
            <person name="Young G."/>
            <person name="Yu Q."/>
            <person name="Zembek L."/>
            <person name="Zhong D."/>
            <person name="Zimmer A."/>
            <person name="Zwirko Z."/>
            <person name="Jaffe D.B."/>
            <person name="Alvarez P."/>
            <person name="Brockman W."/>
            <person name="Butler J."/>
            <person name="Chin C."/>
            <person name="Gnerre S."/>
            <person name="Grabherr M."/>
            <person name="Kleber M."/>
            <person name="Mauceli E."/>
            <person name="MacCallum I."/>
        </authorList>
    </citation>
    <scope>NUCLEOTIDE SEQUENCE [LARGE SCALE GENOMIC DNA]</scope>
    <source>
        <strain evidence="2">Tucson 14024-0371.13</strain>
    </source>
</reference>
<dbReference type="EMBL" id="CH902617">
    <property type="protein sequence ID" value="KPU79162.1"/>
    <property type="molecule type" value="Genomic_DNA"/>
</dbReference>
<dbReference type="AlphaFoldDB" id="A0A0P8XWQ8"/>
<dbReference type="Proteomes" id="UP000007801">
    <property type="component" value="Unassembled WGS sequence"/>
</dbReference>
<protein>
    <submittedName>
        <fullName evidence="1">Uncharacterized protein, isoform B</fullName>
    </submittedName>
</protein>
<evidence type="ECO:0000313" key="2">
    <source>
        <dbReference type="Proteomes" id="UP000007801"/>
    </source>
</evidence>
<sequence length="122" mass="14023">MESRLKHRSLQPVNNSISSFVLNLKRIHNYIRNRLPMWLLQLPGGTGWQHLSRKKETFRTSNKGTALWDKGFVMLACSRPSSCGCLGSCSLESESSGSRQVDKDYHSSITWNALLRRRRNNM</sequence>